<dbReference type="SUPFAM" id="SSF46785">
    <property type="entry name" value="Winged helix' DNA-binding domain"/>
    <property type="match status" value="1"/>
</dbReference>
<dbReference type="Pfam" id="PF01047">
    <property type="entry name" value="MarR"/>
    <property type="match status" value="1"/>
</dbReference>
<sequence length="139" mass="15379">MADEIAVALLGQVMTLSGQVTERMRAGLERLDLTESVANLVWLLRPDTDPLPLRKLAAQLHCDPSNVTLLSAKLEERGLAERRPHPRDGRVRTLVLTADGRRVREELIELVARHSPLAGLDKTEQKQLHALLDKAIASA</sequence>
<keyword evidence="3" id="KW-1185">Reference proteome</keyword>
<dbReference type="Gene3D" id="1.10.10.10">
    <property type="entry name" value="Winged helix-like DNA-binding domain superfamily/Winged helix DNA-binding domain"/>
    <property type="match status" value="1"/>
</dbReference>
<organism evidence="2 3">
    <name type="scientific">Paractinoplanes aksuensis</name>
    <dbReference type="NCBI Taxonomy" id="2939490"/>
    <lineage>
        <taxon>Bacteria</taxon>
        <taxon>Bacillati</taxon>
        <taxon>Actinomycetota</taxon>
        <taxon>Actinomycetes</taxon>
        <taxon>Micromonosporales</taxon>
        <taxon>Micromonosporaceae</taxon>
        <taxon>Paractinoplanes</taxon>
    </lineage>
</organism>
<evidence type="ECO:0000313" key="2">
    <source>
        <dbReference type="EMBL" id="MCO8277057.1"/>
    </source>
</evidence>
<protein>
    <submittedName>
        <fullName evidence="2">MarR family transcriptional regulator</fullName>
    </submittedName>
</protein>
<gene>
    <name evidence="2" type="ORF">M1L60_41420</name>
</gene>
<dbReference type="RefSeq" id="WP_253243074.1">
    <property type="nucleotide sequence ID" value="NZ_JAMYJR010000053.1"/>
</dbReference>
<dbReference type="Proteomes" id="UP001523369">
    <property type="component" value="Unassembled WGS sequence"/>
</dbReference>
<feature type="domain" description="HTH marR-type" evidence="1">
    <location>
        <begin position="2"/>
        <end position="137"/>
    </location>
</feature>
<dbReference type="EMBL" id="JAMYJR010000053">
    <property type="protein sequence ID" value="MCO8277057.1"/>
    <property type="molecule type" value="Genomic_DNA"/>
</dbReference>
<evidence type="ECO:0000259" key="1">
    <source>
        <dbReference type="PROSITE" id="PS50995"/>
    </source>
</evidence>
<accession>A0ABT1E1Z5</accession>
<dbReference type="PANTHER" id="PTHR33164:SF99">
    <property type="entry name" value="MARR FAMILY REGULATORY PROTEIN"/>
    <property type="match status" value="1"/>
</dbReference>
<dbReference type="PROSITE" id="PS50995">
    <property type="entry name" value="HTH_MARR_2"/>
    <property type="match status" value="1"/>
</dbReference>
<dbReference type="SMART" id="SM00347">
    <property type="entry name" value="HTH_MARR"/>
    <property type="match status" value="1"/>
</dbReference>
<dbReference type="InterPro" id="IPR036390">
    <property type="entry name" value="WH_DNA-bd_sf"/>
</dbReference>
<dbReference type="InterPro" id="IPR036388">
    <property type="entry name" value="WH-like_DNA-bd_sf"/>
</dbReference>
<proteinExistence type="predicted"/>
<dbReference type="InterPro" id="IPR000835">
    <property type="entry name" value="HTH_MarR-typ"/>
</dbReference>
<dbReference type="PANTHER" id="PTHR33164">
    <property type="entry name" value="TRANSCRIPTIONAL REGULATOR, MARR FAMILY"/>
    <property type="match status" value="1"/>
</dbReference>
<evidence type="ECO:0000313" key="3">
    <source>
        <dbReference type="Proteomes" id="UP001523369"/>
    </source>
</evidence>
<name>A0ABT1E1Z5_9ACTN</name>
<dbReference type="InterPro" id="IPR039422">
    <property type="entry name" value="MarR/SlyA-like"/>
</dbReference>
<reference evidence="2 3" key="1">
    <citation type="submission" date="2022-06" db="EMBL/GenBank/DDBJ databases">
        <title>New Species of the Genus Actinoplanes, ActinopZanes ferrugineus.</title>
        <authorList>
            <person name="Ding P."/>
        </authorList>
    </citation>
    <scope>NUCLEOTIDE SEQUENCE [LARGE SCALE GENOMIC DNA]</scope>
    <source>
        <strain evidence="2 3">TRM88003</strain>
    </source>
</reference>
<comment type="caution">
    <text evidence="2">The sequence shown here is derived from an EMBL/GenBank/DDBJ whole genome shotgun (WGS) entry which is preliminary data.</text>
</comment>